<dbReference type="Proteomes" id="UP000008912">
    <property type="component" value="Unassembled WGS sequence"/>
</dbReference>
<dbReference type="GO" id="GO:0009897">
    <property type="term" value="C:external side of plasma membrane"/>
    <property type="evidence" value="ECO:0007669"/>
    <property type="project" value="TreeGrafter"/>
</dbReference>
<feature type="domain" description="MHC class I-like antigen recognition-like" evidence="3">
    <location>
        <begin position="100"/>
        <end position="273"/>
    </location>
</feature>
<gene>
    <name evidence="4" type="primary">LOC105238200</name>
</gene>
<dbReference type="GeneTree" id="ENSGT01120000271825"/>
<sequence length="401" mass="45063">TLPSLTLDSVLTLPPPCPSSSGAAPSRPLIFLQDTGPPQTREQHQPPLLGGRGCAGTGLALPAWPAEVLLLSPGWQRGACLSFSSNPNLCLCFSFADVLCLFYTFSIISPARPGQPWYKIEGQINGSPFVYYDSQSKELKPVGRLGLQLKDIPFWERQKETLEDSCNELKTKPLKIRAETSSNRDFRTLQGRLTCERGANREHRSFWWFHLNEQITSDFKLENRKWTVDHSGDQRLKVMLDSDRELTEFLMRVSDGDCMSWLQQISEHLEEMRETTSATNHTARHGPGPGQGQGHRIQHLDPRPVPQLCSHNCHPHWSPLEGQAAEATKKPLSVGTSSATLPLDELLFIFRQPLLRLQIQRPQSDRMLQHVEPPTSLLAFHGSPVGHFPLAYHILRSLGPR</sequence>
<evidence type="ECO:0000313" key="5">
    <source>
        <dbReference type="Proteomes" id="UP000008912"/>
    </source>
</evidence>
<dbReference type="GO" id="GO:0001916">
    <property type="term" value="P:positive regulation of T cell mediated cytotoxicity"/>
    <property type="evidence" value="ECO:0007669"/>
    <property type="project" value="TreeGrafter"/>
</dbReference>
<proteinExistence type="predicted"/>
<protein>
    <submittedName>
        <fullName evidence="4">UL16-binding protein 1</fullName>
    </submittedName>
</protein>
<keyword evidence="1" id="KW-0325">Glycoprotein</keyword>
<dbReference type="GO" id="GO:0002476">
    <property type="term" value="P:antigen processing and presentation of endogenous peptide antigen via MHC class Ib"/>
    <property type="evidence" value="ECO:0007669"/>
    <property type="project" value="TreeGrafter"/>
</dbReference>
<dbReference type="Gene3D" id="3.30.500.10">
    <property type="entry name" value="MHC class I-like antigen recognition-like"/>
    <property type="match status" value="1"/>
</dbReference>
<dbReference type="PANTHER" id="PTHR16675">
    <property type="entry name" value="MHC CLASS I-RELATED"/>
    <property type="match status" value="1"/>
</dbReference>
<dbReference type="PANTHER" id="PTHR16675:SF268">
    <property type="entry name" value="UL16-BINDING PROTEIN 1"/>
    <property type="match status" value="1"/>
</dbReference>
<evidence type="ECO:0000313" key="4">
    <source>
        <dbReference type="Ensembl" id="ENSAMEP00000042901.1"/>
    </source>
</evidence>
<reference evidence="4" key="2">
    <citation type="submission" date="2025-08" db="UniProtKB">
        <authorList>
            <consortium name="Ensembl"/>
        </authorList>
    </citation>
    <scope>IDENTIFICATION</scope>
</reference>
<reference evidence="4 5" key="1">
    <citation type="journal article" date="2010" name="Nature">
        <title>The sequence and de novo assembly of the giant panda genome.</title>
        <authorList>
            <person name="Li R."/>
            <person name="Fan W."/>
            <person name="Tian G."/>
            <person name="Zhu H."/>
            <person name="He L."/>
            <person name="Cai J."/>
            <person name="Huang Q."/>
            <person name="Cai Q."/>
            <person name="Li B."/>
            <person name="Bai Y."/>
            <person name="Zhang Z."/>
            <person name="Zhang Y."/>
            <person name="Wang W."/>
            <person name="Li J."/>
            <person name="Wei F."/>
            <person name="Li H."/>
            <person name="Jian M."/>
            <person name="Li J."/>
            <person name="Zhang Z."/>
            <person name="Nielsen R."/>
            <person name="Li D."/>
            <person name="Gu W."/>
            <person name="Yang Z."/>
            <person name="Xuan Z."/>
            <person name="Ryder O.A."/>
            <person name="Leung F.C."/>
            <person name="Zhou Y."/>
            <person name="Cao J."/>
            <person name="Sun X."/>
            <person name="Fu Y."/>
            <person name="Fang X."/>
            <person name="Guo X."/>
            <person name="Wang B."/>
            <person name="Hou R."/>
            <person name="Shen F."/>
            <person name="Mu B."/>
            <person name="Ni P."/>
            <person name="Lin R."/>
            <person name="Qian W."/>
            <person name="Wang G."/>
            <person name="Yu C."/>
            <person name="Nie W."/>
            <person name="Wang J."/>
            <person name="Wu Z."/>
            <person name="Liang H."/>
            <person name="Min J."/>
            <person name="Wu Q."/>
            <person name="Cheng S."/>
            <person name="Ruan J."/>
            <person name="Wang M."/>
            <person name="Shi Z."/>
            <person name="Wen M."/>
            <person name="Liu B."/>
            <person name="Ren X."/>
            <person name="Zheng H."/>
            <person name="Dong D."/>
            <person name="Cook K."/>
            <person name="Shan G."/>
            <person name="Zhang H."/>
            <person name="Kosiol C."/>
            <person name="Xie X."/>
            <person name="Lu Z."/>
            <person name="Zheng H."/>
            <person name="Li Y."/>
            <person name="Steiner C.C."/>
            <person name="Lam T.T."/>
            <person name="Lin S."/>
            <person name="Zhang Q."/>
            <person name="Li G."/>
            <person name="Tian J."/>
            <person name="Gong T."/>
            <person name="Liu H."/>
            <person name="Zhang D."/>
            <person name="Fang L."/>
            <person name="Ye C."/>
            <person name="Zhang J."/>
            <person name="Hu W."/>
            <person name="Xu A."/>
            <person name="Ren Y."/>
            <person name="Zhang G."/>
            <person name="Bruford M.W."/>
            <person name="Li Q."/>
            <person name="Ma L."/>
            <person name="Guo Y."/>
            <person name="An N."/>
            <person name="Hu Y."/>
            <person name="Zheng Y."/>
            <person name="Shi Y."/>
            <person name="Li Z."/>
            <person name="Liu Q."/>
            <person name="Chen Y."/>
            <person name="Zhao J."/>
            <person name="Qu N."/>
            <person name="Zhao S."/>
            <person name="Tian F."/>
            <person name="Wang X."/>
            <person name="Wang H."/>
            <person name="Xu L."/>
            <person name="Liu X."/>
            <person name="Vinar T."/>
            <person name="Wang Y."/>
            <person name="Lam T.W."/>
            <person name="Yiu S.M."/>
            <person name="Liu S."/>
            <person name="Zhang H."/>
            <person name="Li D."/>
            <person name="Huang Y."/>
            <person name="Wang X."/>
            <person name="Yang G."/>
            <person name="Jiang Z."/>
            <person name="Wang J."/>
            <person name="Qin N."/>
            <person name="Li L."/>
            <person name="Li J."/>
            <person name="Bolund L."/>
            <person name="Kristiansen K."/>
            <person name="Wong G.K."/>
            <person name="Olson M."/>
            <person name="Zhang X."/>
            <person name="Li S."/>
            <person name="Yang H."/>
            <person name="Wang J."/>
            <person name="Wang J."/>
        </authorList>
    </citation>
    <scope>NUCLEOTIDE SEQUENCE [LARGE SCALE GENOMIC DNA]</scope>
</reference>
<feature type="compositionally biased region" description="Low complexity" evidence="2">
    <location>
        <begin position="19"/>
        <end position="28"/>
    </location>
</feature>
<dbReference type="GO" id="GO:0006955">
    <property type="term" value="P:immune response"/>
    <property type="evidence" value="ECO:0007669"/>
    <property type="project" value="TreeGrafter"/>
</dbReference>
<evidence type="ECO:0000259" key="3">
    <source>
        <dbReference type="Pfam" id="PF00129"/>
    </source>
</evidence>
<dbReference type="SUPFAM" id="SSF54452">
    <property type="entry name" value="MHC antigen-recognition domain"/>
    <property type="match status" value="1"/>
</dbReference>
<organism evidence="4 5">
    <name type="scientific">Ailuropoda melanoleuca</name>
    <name type="common">Giant panda</name>
    <dbReference type="NCBI Taxonomy" id="9646"/>
    <lineage>
        <taxon>Eukaryota</taxon>
        <taxon>Metazoa</taxon>
        <taxon>Chordata</taxon>
        <taxon>Craniata</taxon>
        <taxon>Vertebrata</taxon>
        <taxon>Euteleostomi</taxon>
        <taxon>Mammalia</taxon>
        <taxon>Eutheria</taxon>
        <taxon>Laurasiatheria</taxon>
        <taxon>Carnivora</taxon>
        <taxon>Caniformia</taxon>
        <taxon>Ursidae</taxon>
        <taxon>Ailuropoda</taxon>
    </lineage>
</organism>
<dbReference type="InParanoid" id="A0A7N5KPL5"/>
<dbReference type="GO" id="GO:0002486">
    <property type="term" value="P:antigen processing and presentation of endogenous peptide antigen via MHC class I via ER pathway, TAP-independent"/>
    <property type="evidence" value="ECO:0007669"/>
    <property type="project" value="TreeGrafter"/>
</dbReference>
<name>A0A7N5KPL5_AILME</name>
<dbReference type="InterPro" id="IPR050208">
    <property type="entry name" value="MHC_class-I_related"/>
</dbReference>
<dbReference type="InterPro" id="IPR037055">
    <property type="entry name" value="MHC_I-like_Ag-recog_sf"/>
</dbReference>
<dbReference type="AlphaFoldDB" id="A0A7N5KPL5"/>
<feature type="region of interest" description="Disordered" evidence="2">
    <location>
        <begin position="273"/>
        <end position="298"/>
    </location>
</feature>
<dbReference type="Ensembl" id="ENSAMET00000049208.1">
    <property type="protein sequence ID" value="ENSAMEP00000042901.1"/>
    <property type="gene ID" value="ENSAMEG00000018260.2"/>
</dbReference>
<accession>A0A7N5KPL5</accession>
<reference evidence="4" key="3">
    <citation type="submission" date="2025-09" db="UniProtKB">
        <authorList>
            <consortium name="Ensembl"/>
        </authorList>
    </citation>
    <scope>IDENTIFICATION</scope>
</reference>
<dbReference type="InterPro" id="IPR011161">
    <property type="entry name" value="MHC_I-like_Ag-recog"/>
</dbReference>
<dbReference type="InterPro" id="IPR011162">
    <property type="entry name" value="MHC_I/II-like_Ag-recog"/>
</dbReference>
<dbReference type="Pfam" id="PF00129">
    <property type="entry name" value="MHC_I"/>
    <property type="match status" value="1"/>
</dbReference>
<dbReference type="GO" id="GO:0005615">
    <property type="term" value="C:extracellular space"/>
    <property type="evidence" value="ECO:0007669"/>
    <property type="project" value="TreeGrafter"/>
</dbReference>
<evidence type="ECO:0000256" key="1">
    <source>
        <dbReference type="ARBA" id="ARBA00023180"/>
    </source>
</evidence>
<feature type="region of interest" description="Disordered" evidence="2">
    <location>
        <begin position="16"/>
        <end position="47"/>
    </location>
</feature>
<keyword evidence="5" id="KW-1185">Reference proteome</keyword>
<evidence type="ECO:0000256" key="2">
    <source>
        <dbReference type="SAM" id="MobiDB-lite"/>
    </source>
</evidence>